<dbReference type="PROSITE" id="PS50158">
    <property type="entry name" value="ZF_CCHC"/>
    <property type="match status" value="1"/>
</dbReference>
<protein>
    <recommendedName>
        <fullName evidence="2">CCHC-type domain-containing protein</fullName>
    </recommendedName>
</protein>
<dbReference type="Proteomes" id="UP000075243">
    <property type="component" value="Unassembled WGS sequence"/>
</dbReference>
<accession>A0A151R1E8</accession>
<dbReference type="OMA" id="TWYNIEY"/>
<dbReference type="PANTHER" id="PTHR31286">
    <property type="entry name" value="GLYCINE-RICH CELL WALL STRUCTURAL PROTEIN 1.8-LIKE"/>
    <property type="match status" value="1"/>
</dbReference>
<keyword evidence="1" id="KW-0862">Zinc</keyword>
<dbReference type="Gramene" id="C.cajan_39103.t">
    <property type="protein sequence ID" value="C.cajan_39103.t.cds1"/>
    <property type="gene ID" value="C.cajan_39103"/>
</dbReference>
<keyword evidence="4" id="KW-1185">Reference proteome</keyword>
<keyword evidence="1" id="KW-0479">Metal-binding</keyword>
<dbReference type="GO" id="GO:0003676">
    <property type="term" value="F:nucleic acid binding"/>
    <property type="evidence" value="ECO:0007669"/>
    <property type="project" value="InterPro"/>
</dbReference>
<dbReference type="EMBL" id="KQ484241">
    <property type="protein sequence ID" value="KYP36275.1"/>
    <property type="molecule type" value="Genomic_DNA"/>
</dbReference>
<proteinExistence type="predicted"/>
<feature type="domain" description="CCHC-type" evidence="2">
    <location>
        <begin position="51"/>
        <end position="64"/>
    </location>
</feature>
<organism evidence="3 4">
    <name type="scientific">Cajanus cajan</name>
    <name type="common">Pigeon pea</name>
    <name type="synonym">Cajanus indicus</name>
    <dbReference type="NCBI Taxonomy" id="3821"/>
    <lineage>
        <taxon>Eukaryota</taxon>
        <taxon>Viridiplantae</taxon>
        <taxon>Streptophyta</taxon>
        <taxon>Embryophyta</taxon>
        <taxon>Tracheophyta</taxon>
        <taxon>Spermatophyta</taxon>
        <taxon>Magnoliopsida</taxon>
        <taxon>eudicotyledons</taxon>
        <taxon>Gunneridae</taxon>
        <taxon>Pentapetalae</taxon>
        <taxon>rosids</taxon>
        <taxon>fabids</taxon>
        <taxon>Fabales</taxon>
        <taxon>Fabaceae</taxon>
        <taxon>Papilionoideae</taxon>
        <taxon>50 kb inversion clade</taxon>
        <taxon>NPAAA clade</taxon>
        <taxon>indigoferoid/millettioid clade</taxon>
        <taxon>Phaseoleae</taxon>
        <taxon>Cajanus</taxon>
    </lineage>
</organism>
<dbReference type="AlphaFoldDB" id="A0A151R1E8"/>
<keyword evidence="1" id="KW-0863">Zinc-finger</keyword>
<gene>
    <name evidence="3" type="ORF">KK1_042632</name>
</gene>
<dbReference type="InterPro" id="IPR001878">
    <property type="entry name" value="Znf_CCHC"/>
</dbReference>
<dbReference type="InterPro" id="IPR040256">
    <property type="entry name" value="At4g02000-like"/>
</dbReference>
<evidence type="ECO:0000256" key="1">
    <source>
        <dbReference type="PROSITE-ProRule" id="PRU00047"/>
    </source>
</evidence>
<evidence type="ECO:0000259" key="2">
    <source>
        <dbReference type="PROSITE" id="PS50158"/>
    </source>
</evidence>
<name>A0A151R1E8_CAJCA</name>
<dbReference type="PANTHER" id="PTHR31286:SF99">
    <property type="entry name" value="DUF4283 DOMAIN-CONTAINING PROTEIN"/>
    <property type="match status" value="1"/>
</dbReference>
<dbReference type="GO" id="GO:0008270">
    <property type="term" value="F:zinc ion binding"/>
    <property type="evidence" value="ECO:0007669"/>
    <property type="project" value="UniProtKB-KW"/>
</dbReference>
<dbReference type="InterPro" id="IPR036875">
    <property type="entry name" value="Znf_CCHC_sf"/>
</dbReference>
<sequence>MLKIDKLTSLHSRGKFARICVEINLSRKLVSMINVMGHIIKLEYEGLHAICFKCGKYGHKQDQCIAPVDKVSIHSTDNKKQFLSAMEVDISEQNESSPAA</sequence>
<dbReference type="SUPFAM" id="SSF57756">
    <property type="entry name" value="Retrovirus zinc finger-like domains"/>
    <property type="match status" value="1"/>
</dbReference>
<evidence type="ECO:0000313" key="3">
    <source>
        <dbReference type="EMBL" id="KYP36275.1"/>
    </source>
</evidence>
<reference evidence="3" key="1">
    <citation type="journal article" date="2012" name="Nat. Biotechnol.">
        <title>Draft genome sequence of pigeonpea (Cajanus cajan), an orphan legume crop of resource-poor farmers.</title>
        <authorList>
            <person name="Varshney R.K."/>
            <person name="Chen W."/>
            <person name="Li Y."/>
            <person name="Bharti A.K."/>
            <person name="Saxena R.K."/>
            <person name="Schlueter J.A."/>
            <person name="Donoghue M.T."/>
            <person name="Azam S."/>
            <person name="Fan G."/>
            <person name="Whaley A.M."/>
            <person name="Farmer A.D."/>
            <person name="Sheridan J."/>
            <person name="Iwata A."/>
            <person name="Tuteja R."/>
            <person name="Penmetsa R.V."/>
            <person name="Wu W."/>
            <person name="Upadhyaya H.D."/>
            <person name="Yang S.P."/>
            <person name="Shah T."/>
            <person name="Saxena K.B."/>
            <person name="Michael T."/>
            <person name="McCombie W.R."/>
            <person name="Yang B."/>
            <person name="Zhang G."/>
            <person name="Yang H."/>
            <person name="Wang J."/>
            <person name="Spillane C."/>
            <person name="Cook D.R."/>
            <person name="May G.D."/>
            <person name="Xu X."/>
            <person name="Jackson S.A."/>
        </authorList>
    </citation>
    <scope>NUCLEOTIDE SEQUENCE [LARGE SCALE GENOMIC DNA]</scope>
</reference>
<evidence type="ECO:0000313" key="4">
    <source>
        <dbReference type="Proteomes" id="UP000075243"/>
    </source>
</evidence>